<reference evidence="2 3" key="1">
    <citation type="submission" date="2015-09" db="EMBL/GenBank/DDBJ databases">
        <title>Identification and resolution of microdiversity through metagenomic sequencing of parallel consortia.</title>
        <authorList>
            <person name="Nelson W.C."/>
            <person name="Romine M.F."/>
            <person name="Lindemann S.R."/>
        </authorList>
    </citation>
    <scope>NUCLEOTIDE SEQUENCE [LARGE SCALE GENOMIC DNA]</scope>
    <source>
        <strain evidence="2">Ana</strain>
    </source>
</reference>
<proteinExistence type="predicted"/>
<evidence type="ECO:0000256" key="1">
    <source>
        <dbReference type="ARBA" id="ARBA00022801"/>
    </source>
</evidence>
<dbReference type="AlphaFoldDB" id="A0A0P7ZWJ4"/>
<name>A0A0P7ZWJ4_9CYAN</name>
<dbReference type="Pfam" id="PF00657">
    <property type="entry name" value="Lipase_GDSL"/>
    <property type="match status" value="1"/>
</dbReference>
<dbReference type="GO" id="GO:0016788">
    <property type="term" value="F:hydrolase activity, acting on ester bonds"/>
    <property type="evidence" value="ECO:0007669"/>
    <property type="project" value="InterPro"/>
</dbReference>
<dbReference type="Proteomes" id="UP000050465">
    <property type="component" value="Unassembled WGS sequence"/>
</dbReference>
<dbReference type="EMBL" id="LJZR01000017">
    <property type="protein sequence ID" value="KPQ34750.1"/>
    <property type="molecule type" value="Genomic_DNA"/>
</dbReference>
<accession>A0A0P7ZWJ4</accession>
<dbReference type="PANTHER" id="PTHR45648:SF22">
    <property type="entry name" value="GDSL LIPASE_ACYLHYDROLASE FAMILY PROTEIN (AFU_ORTHOLOGUE AFUA_4G14700)"/>
    <property type="match status" value="1"/>
</dbReference>
<gene>
    <name evidence="2" type="ORF">HLUCCA11_13565</name>
</gene>
<dbReference type="InterPro" id="IPR001087">
    <property type="entry name" value="GDSL"/>
</dbReference>
<evidence type="ECO:0000313" key="2">
    <source>
        <dbReference type="EMBL" id="KPQ34750.1"/>
    </source>
</evidence>
<dbReference type="InterPro" id="IPR036514">
    <property type="entry name" value="SGNH_hydro_sf"/>
</dbReference>
<dbReference type="STRING" id="1666911.HLUCCA11_13565"/>
<dbReference type="SUPFAM" id="SSF52266">
    <property type="entry name" value="SGNH hydrolase"/>
    <property type="match status" value="1"/>
</dbReference>
<dbReference type="PATRIC" id="fig|1666911.3.peg.1485"/>
<sequence>MNRSMNRSMKSAKKIATNNKRPFSAKIARSKIAHLALAATTSVVCLLPLSASAKTSPNDITGLNIFGDSLSDAGNLFNLTGFPPSPPYTQRFSNGPLWVEQLASKLGLAPALSTAVLPELISGTIPPPTQGINFAIGGSLSSDINVGGPPLPGLQQQIETFGGFSTFIPPDPDALYILLAGGNDYNEALFRPSSLTVPLSELPNQVTDNLTNAATALIQSGAKHLLVGNLPNLSGQPFSTFLDTFNPQSSEVLSNLSIQHNQLLQQKLTQLQTTSGAHITQLNLADFFASATQNPDAFGFTNVTESCLTNFQPGFVFEGICDNPDEFLFWDNVHPTEAGHGAIAQFAFATLSEKAPPTNPPQSIPEPIGVLGLLIGTGIGVITLKDRRSAA</sequence>
<evidence type="ECO:0000313" key="3">
    <source>
        <dbReference type="Proteomes" id="UP000050465"/>
    </source>
</evidence>
<dbReference type="CDD" id="cd01846">
    <property type="entry name" value="fatty_acyltransferase_like"/>
    <property type="match status" value="1"/>
</dbReference>
<protein>
    <submittedName>
        <fullName evidence="2">Carboxyl exterase</fullName>
    </submittedName>
</protein>
<dbReference type="Gene3D" id="3.40.50.1110">
    <property type="entry name" value="SGNH hydrolase"/>
    <property type="match status" value="1"/>
</dbReference>
<keyword evidence="1" id="KW-0378">Hydrolase</keyword>
<dbReference type="PANTHER" id="PTHR45648">
    <property type="entry name" value="GDSL LIPASE/ACYLHYDROLASE FAMILY PROTEIN (AFU_ORTHOLOGUE AFUA_4G14700)"/>
    <property type="match status" value="1"/>
</dbReference>
<comment type="caution">
    <text evidence="2">The sequence shown here is derived from an EMBL/GenBank/DDBJ whole genome shotgun (WGS) entry which is preliminary data.</text>
</comment>
<dbReference type="InterPro" id="IPR051058">
    <property type="entry name" value="GDSL_Est/Lipase"/>
</dbReference>
<organism evidence="2 3">
    <name type="scientific">Phormidesmis priestleyi Ana</name>
    <dbReference type="NCBI Taxonomy" id="1666911"/>
    <lineage>
        <taxon>Bacteria</taxon>
        <taxon>Bacillati</taxon>
        <taxon>Cyanobacteriota</taxon>
        <taxon>Cyanophyceae</taxon>
        <taxon>Leptolyngbyales</taxon>
        <taxon>Leptolyngbyaceae</taxon>
        <taxon>Phormidesmis</taxon>
    </lineage>
</organism>